<accession>A0A9X0CST2</accession>
<dbReference type="EC" id="2.3.2.27" evidence="12"/>
<evidence type="ECO:0000256" key="11">
    <source>
        <dbReference type="PROSITE-ProRule" id="PRU00175"/>
    </source>
</evidence>
<comment type="subcellular location">
    <subcellularLocation>
        <location evidence="12">Cytoplasm</location>
    </subcellularLocation>
</comment>
<keyword evidence="12" id="KW-0963">Cytoplasm</keyword>
<keyword evidence="15" id="KW-1185">Reference proteome</keyword>
<dbReference type="InterPro" id="IPR039398">
    <property type="entry name" value="Deltex_fam"/>
</dbReference>
<feature type="repeat" description="Filamin" evidence="10">
    <location>
        <begin position="27"/>
        <end position="129"/>
    </location>
</feature>
<dbReference type="GO" id="GO:0016567">
    <property type="term" value="P:protein ubiquitination"/>
    <property type="evidence" value="ECO:0007669"/>
    <property type="project" value="UniProtKB-UniRule"/>
</dbReference>
<dbReference type="GO" id="GO:0061630">
    <property type="term" value="F:ubiquitin protein ligase activity"/>
    <property type="evidence" value="ECO:0007669"/>
    <property type="project" value="UniProtKB-UniRule"/>
</dbReference>
<dbReference type="Gene3D" id="3.30.40.10">
    <property type="entry name" value="Zinc/RING finger domain, C3HC4 (zinc finger)"/>
    <property type="match status" value="1"/>
</dbReference>
<dbReference type="GO" id="GO:0005737">
    <property type="term" value="C:cytoplasm"/>
    <property type="evidence" value="ECO:0007669"/>
    <property type="project" value="UniProtKB-SubCell"/>
</dbReference>
<comment type="catalytic activity">
    <reaction evidence="1 12">
        <text>S-ubiquitinyl-[E2 ubiquitin-conjugating enzyme]-L-cysteine + [acceptor protein]-L-lysine = [E2 ubiquitin-conjugating enzyme]-L-cysteine + N(6)-ubiquitinyl-[acceptor protein]-L-lysine.</text>
        <dbReference type="EC" id="2.3.2.27"/>
    </reaction>
</comment>
<keyword evidence="9 12" id="KW-0862">Zinc</keyword>
<dbReference type="Pfam" id="PF18102">
    <property type="entry name" value="DTC"/>
    <property type="match status" value="1"/>
</dbReference>
<evidence type="ECO:0000256" key="2">
    <source>
        <dbReference type="ARBA" id="ARBA00004906"/>
    </source>
</evidence>
<keyword evidence="6 12" id="KW-0479">Metal-binding</keyword>
<dbReference type="InterPro" id="IPR013083">
    <property type="entry name" value="Znf_RING/FYVE/PHD"/>
</dbReference>
<evidence type="ECO:0000313" key="15">
    <source>
        <dbReference type="Proteomes" id="UP001163046"/>
    </source>
</evidence>
<dbReference type="Gene3D" id="3.30.390.130">
    <property type="match status" value="1"/>
</dbReference>
<gene>
    <name evidence="14" type="primary">DTX3L_1</name>
    <name evidence="14" type="ORF">OS493_005089</name>
</gene>
<comment type="similarity">
    <text evidence="4 12">Belongs to the Deltex family.</text>
</comment>
<dbReference type="PROSITE" id="PS50089">
    <property type="entry name" value="ZF_RING_2"/>
    <property type="match status" value="1"/>
</dbReference>
<dbReference type="GO" id="GO:0008270">
    <property type="term" value="F:zinc ion binding"/>
    <property type="evidence" value="ECO:0007669"/>
    <property type="project" value="UniProtKB-KW"/>
</dbReference>
<dbReference type="InterPro" id="IPR039399">
    <property type="entry name" value="Deltex_C_sf"/>
</dbReference>
<dbReference type="InterPro" id="IPR001841">
    <property type="entry name" value="Znf_RING"/>
</dbReference>
<dbReference type="PROSITE" id="PS50194">
    <property type="entry name" value="FILAMIN_REPEAT"/>
    <property type="match status" value="1"/>
</dbReference>
<dbReference type="InterPro" id="IPR039396">
    <property type="entry name" value="Deltex_C"/>
</dbReference>
<dbReference type="AlphaFoldDB" id="A0A9X0CST2"/>
<proteinExistence type="inferred from homology"/>
<evidence type="ECO:0000256" key="6">
    <source>
        <dbReference type="ARBA" id="ARBA00022723"/>
    </source>
</evidence>
<keyword evidence="7" id="KW-0677">Repeat</keyword>
<dbReference type="EMBL" id="MU826827">
    <property type="protein sequence ID" value="KAJ7374742.1"/>
    <property type="molecule type" value="Genomic_DNA"/>
</dbReference>
<comment type="similarity">
    <text evidence="3">Belongs to the TRIM/RBCC family.</text>
</comment>
<evidence type="ECO:0000256" key="8">
    <source>
        <dbReference type="ARBA" id="ARBA00022771"/>
    </source>
</evidence>
<evidence type="ECO:0000256" key="10">
    <source>
        <dbReference type="PROSITE-ProRule" id="PRU00087"/>
    </source>
</evidence>
<evidence type="ECO:0000313" key="14">
    <source>
        <dbReference type="EMBL" id="KAJ7374742.1"/>
    </source>
</evidence>
<evidence type="ECO:0000256" key="5">
    <source>
        <dbReference type="ARBA" id="ARBA00022679"/>
    </source>
</evidence>
<dbReference type="SUPFAM" id="SSF81296">
    <property type="entry name" value="E set domains"/>
    <property type="match status" value="1"/>
</dbReference>
<evidence type="ECO:0000256" key="12">
    <source>
        <dbReference type="RuleBase" id="RU367105"/>
    </source>
</evidence>
<dbReference type="SUPFAM" id="SSF57850">
    <property type="entry name" value="RING/U-box"/>
    <property type="match status" value="1"/>
</dbReference>
<dbReference type="Proteomes" id="UP001163046">
    <property type="component" value="Unassembled WGS sequence"/>
</dbReference>
<evidence type="ECO:0000256" key="1">
    <source>
        <dbReference type="ARBA" id="ARBA00000900"/>
    </source>
</evidence>
<dbReference type="InterPro" id="IPR013783">
    <property type="entry name" value="Ig-like_fold"/>
</dbReference>
<reference evidence="14" key="1">
    <citation type="submission" date="2023-01" db="EMBL/GenBank/DDBJ databases">
        <title>Genome assembly of the deep-sea coral Lophelia pertusa.</title>
        <authorList>
            <person name="Herrera S."/>
            <person name="Cordes E."/>
        </authorList>
    </citation>
    <scope>NUCLEOTIDE SEQUENCE</scope>
    <source>
        <strain evidence="14">USNM1676648</strain>
        <tissue evidence="14">Polyp</tissue>
    </source>
</reference>
<dbReference type="GO" id="GO:0007219">
    <property type="term" value="P:Notch signaling pathway"/>
    <property type="evidence" value="ECO:0007669"/>
    <property type="project" value="InterPro"/>
</dbReference>
<name>A0A9X0CST2_9CNID</name>
<dbReference type="SMART" id="SM00557">
    <property type="entry name" value="IG_FLMN"/>
    <property type="match status" value="1"/>
</dbReference>
<dbReference type="InterPro" id="IPR014756">
    <property type="entry name" value="Ig_E-set"/>
</dbReference>
<comment type="pathway">
    <text evidence="2 12">Protein modification; protein ubiquitination.</text>
</comment>
<dbReference type="Gene3D" id="2.60.40.10">
    <property type="entry name" value="Immunoglobulins"/>
    <property type="match status" value="1"/>
</dbReference>
<feature type="domain" description="RING-type" evidence="13">
    <location>
        <begin position="160"/>
        <end position="198"/>
    </location>
</feature>
<comment type="caution">
    <text evidence="14">The sequence shown here is derived from an EMBL/GenBank/DDBJ whole genome shotgun (WGS) entry which is preliminary data.</text>
</comment>
<dbReference type="PANTHER" id="PTHR12622">
    <property type="entry name" value="DELTEX-RELATED"/>
    <property type="match status" value="1"/>
</dbReference>
<dbReference type="Pfam" id="PF00630">
    <property type="entry name" value="Filamin"/>
    <property type="match status" value="1"/>
</dbReference>
<keyword evidence="14" id="KW-0012">Acyltransferase</keyword>
<dbReference type="CDD" id="cd09633">
    <property type="entry name" value="Deltex_C"/>
    <property type="match status" value="1"/>
</dbReference>
<keyword evidence="5 12" id="KW-0808">Transferase</keyword>
<evidence type="ECO:0000259" key="13">
    <source>
        <dbReference type="PROSITE" id="PS50089"/>
    </source>
</evidence>
<dbReference type="InterPro" id="IPR001298">
    <property type="entry name" value="Filamin/ABP280_rpt"/>
</dbReference>
<evidence type="ECO:0000256" key="9">
    <source>
        <dbReference type="ARBA" id="ARBA00022833"/>
    </source>
</evidence>
<protein>
    <recommendedName>
        <fullName evidence="12">E3 ubiquitin-protein ligase</fullName>
        <ecNumber evidence="12">2.3.2.27</ecNumber>
    </recommendedName>
</protein>
<evidence type="ECO:0000256" key="7">
    <source>
        <dbReference type="ARBA" id="ARBA00022737"/>
    </source>
</evidence>
<evidence type="ECO:0000256" key="3">
    <source>
        <dbReference type="ARBA" id="ARBA00008518"/>
    </source>
</evidence>
<evidence type="ECO:0000256" key="4">
    <source>
        <dbReference type="ARBA" id="ARBA00009413"/>
    </source>
</evidence>
<keyword evidence="8 11" id="KW-0863">Zinc-finger</keyword>
<organism evidence="14 15">
    <name type="scientific">Desmophyllum pertusum</name>
    <dbReference type="NCBI Taxonomy" id="174260"/>
    <lineage>
        <taxon>Eukaryota</taxon>
        <taxon>Metazoa</taxon>
        <taxon>Cnidaria</taxon>
        <taxon>Anthozoa</taxon>
        <taxon>Hexacorallia</taxon>
        <taxon>Scleractinia</taxon>
        <taxon>Caryophylliina</taxon>
        <taxon>Caryophylliidae</taxon>
        <taxon>Desmophyllum</taxon>
    </lineage>
</organism>
<dbReference type="OrthoDB" id="527344at2759"/>
<sequence length="344" mass="38549">MKRNYCEVKYVSNDLSSLKDPPGKLFTTNTEPSFSLAEGMGLTEGTQGEDCTFTIITMDSQSRKTYSEIDRVDVDIQSLQAGTALKANVTDTGDGCYKVSYKPEAAGEFNVLITVAREAIKGSPFQLKVKERKLKGRKKEERAESTDQQQLSPIHNQTECCRCLNLNKDAVYPSRCGHYFCKRCRNIFEKVRICPVCEQVCAFQGNQPTGHMTCRTDSEHSLPGYEDCGTIIIGFNFDRGIQGPEHPNPGVPYWCSYYTAYLPYNPAGQELCHLLTRAFDERLIFTIGEENTIVWNGIELKTSHSGGPAKCGYPDPGYLDRLKSQLAEKGITRMHKATNLWAID</sequence>
<dbReference type="InterPro" id="IPR017868">
    <property type="entry name" value="Filamin/ABP280_repeat-like"/>
</dbReference>